<evidence type="ECO:0000256" key="9">
    <source>
        <dbReference type="ARBA" id="ARBA00023136"/>
    </source>
</evidence>
<evidence type="ECO:0000256" key="1">
    <source>
        <dbReference type="ARBA" id="ARBA00004389"/>
    </source>
</evidence>
<evidence type="ECO:0000256" key="6">
    <source>
        <dbReference type="ARBA" id="ARBA00022824"/>
    </source>
</evidence>
<feature type="transmembrane region" description="Helical" evidence="11">
    <location>
        <begin position="16"/>
        <end position="37"/>
    </location>
</feature>
<proteinExistence type="inferred from homology"/>
<dbReference type="Pfam" id="PF09439">
    <property type="entry name" value="SRPRB"/>
    <property type="match status" value="1"/>
</dbReference>
<evidence type="ECO:0000256" key="5">
    <source>
        <dbReference type="ARBA" id="ARBA00022741"/>
    </source>
</evidence>
<dbReference type="EnsemblMetazoa" id="XM_028663581.1">
    <property type="protein sequence ID" value="XP_028519382.1"/>
    <property type="gene ID" value="LOC114576602"/>
</dbReference>
<dbReference type="GeneID" id="114576602"/>
<dbReference type="OrthoDB" id="41266at2759"/>
<comment type="subcellular location">
    <subcellularLocation>
        <location evidence="1">Endoplasmic reticulum membrane</location>
        <topology evidence="1">Single-pass membrane protein</topology>
    </subcellularLocation>
</comment>
<evidence type="ECO:0000313" key="13">
    <source>
        <dbReference type="Proteomes" id="UP000887567"/>
    </source>
</evidence>
<keyword evidence="13" id="KW-1185">Reference proteome</keyword>
<evidence type="ECO:0000256" key="11">
    <source>
        <dbReference type="SAM" id="Phobius"/>
    </source>
</evidence>
<evidence type="ECO:0000256" key="4">
    <source>
        <dbReference type="ARBA" id="ARBA00022692"/>
    </source>
</evidence>
<keyword evidence="5" id="KW-0547">Nucleotide-binding</keyword>
<comment type="similarity">
    <text evidence="2">Belongs to the SRP receptor beta subunit family.</text>
</comment>
<name>A0A913YY35_EXADI</name>
<dbReference type="GO" id="GO:0005525">
    <property type="term" value="F:GTP binding"/>
    <property type="evidence" value="ECO:0007669"/>
    <property type="project" value="UniProtKB-KW"/>
</dbReference>
<dbReference type="SUPFAM" id="SSF52540">
    <property type="entry name" value="P-loop containing nucleoside triphosphate hydrolases"/>
    <property type="match status" value="1"/>
</dbReference>
<sequence>MAVPGGFELFDGPNGGVLAIAIGTLIVLITTLLLFFLRRGTRKGNHVLLVGLTDAGKTLLFSRLTSGKYVMTHTSMKENKGSCILANGKVSLVSQII</sequence>
<dbReference type="Proteomes" id="UP000887567">
    <property type="component" value="Unplaced"/>
</dbReference>
<keyword evidence="8" id="KW-0342">GTP-binding</keyword>
<dbReference type="Gene3D" id="3.40.50.300">
    <property type="entry name" value="P-loop containing nucleotide triphosphate hydrolases"/>
    <property type="match status" value="1"/>
</dbReference>
<organism evidence="12 13">
    <name type="scientific">Exaiptasia diaphana</name>
    <name type="common">Tropical sea anemone</name>
    <name type="synonym">Aiptasia pulchella</name>
    <dbReference type="NCBI Taxonomy" id="2652724"/>
    <lineage>
        <taxon>Eukaryota</taxon>
        <taxon>Metazoa</taxon>
        <taxon>Cnidaria</taxon>
        <taxon>Anthozoa</taxon>
        <taxon>Hexacorallia</taxon>
        <taxon>Actiniaria</taxon>
        <taxon>Aiptasiidae</taxon>
        <taxon>Exaiptasia</taxon>
    </lineage>
</organism>
<dbReference type="AlphaFoldDB" id="A0A913YY35"/>
<accession>A0A913YY35</accession>
<evidence type="ECO:0000256" key="8">
    <source>
        <dbReference type="ARBA" id="ARBA00023134"/>
    </source>
</evidence>
<dbReference type="KEGG" id="epa:114576602"/>
<keyword evidence="7 11" id="KW-1133">Transmembrane helix</keyword>
<reference evidence="12" key="1">
    <citation type="submission" date="2022-11" db="UniProtKB">
        <authorList>
            <consortium name="EnsemblMetazoa"/>
        </authorList>
    </citation>
    <scope>IDENTIFICATION</scope>
</reference>
<dbReference type="InterPro" id="IPR027417">
    <property type="entry name" value="P-loop_NTPase"/>
</dbReference>
<keyword evidence="9 11" id="KW-0472">Membrane</keyword>
<protein>
    <recommendedName>
        <fullName evidence="3">Signal recognition particle receptor subunit beta</fullName>
    </recommendedName>
</protein>
<evidence type="ECO:0000256" key="10">
    <source>
        <dbReference type="ARBA" id="ARBA00023170"/>
    </source>
</evidence>
<keyword evidence="4 11" id="KW-0812">Transmembrane</keyword>
<evidence type="ECO:0000256" key="7">
    <source>
        <dbReference type="ARBA" id="ARBA00022989"/>
    </source>
</evidence>
<keyword evidence="10" id="KW-0675">Receptor</keyword>
<evidence type="ECO:0000256" key="3">
    <source>
        <dbReference type="ARBA" id="ARBA00020256"/>
    </source>
</evidence>
<dbReference type="GO" id="GO:0005789">
    <property type="term" value="C:endoplasmic reticulum membrane"/>
    <property type="evidence" value="ECO:0007669"/>
    <property type="project" value="UniProtKB-SubCell"/>
</dbReference>
<keyword evidence="6" id="KW-0256">Endoplasmic reticulum</keyword>
<dbReference type="InterPro" id="IPR019009">
    <property type="entry name" value="SRP_receptor_beta_su"/>
</dbReference>
<evidence type="ECO:0000256" key="2">
    <source>
        <dbReference type="ARBA" id="ARBA00005619"/>
    </source>
</evidence>
<dbReference type="RefSeq" id="XP_028519382.1">
    <property type="nucleotide sequence ID" value="XM_028663581.1"/>
</dbReference>
<evidence type="ECO:0000313" key="12">
    <source>
        <dbReference type="EnsemblMetazoa" id="XP_028519382.1"/>
    </source>
</evidence>